<dbReference type="EMBL" id="JAACXV010000040">
    <property type="protein sequence ID" value="KAF7285943.1"/>
    <property type="molecule type" value="Genomic_DNA"/>
</dbReference>
<keyword evidence="4" id="KW-1185">Reference proteome</keyword>
<feature type="region of interest" description="Disordered" evidence="1">
    <location>
        <begin position="773"/>
        <end position="810"/>
    </location>
</feature>
<organism evidence="3 4">
    <name type="scientific">Rhynchophorus ferrugineus</name>
    <name type="common">Red palm weevil</name>
    <name type="synonym">Curculio ferrugineus</name>
    <dbReference type="NCBI Taxonomy" id="354439"/>
    <lineage>
        <taxon>Eukaryota</taxon>
        <taxon>Metazoa</taxon>
        <taxon>Ecdysozoa</taxon>
        <taxon>Arthropoda</taxon>
        <taxon>Hexapoda</taxon>
        <taxon>Insecta</taxon>
        <taxon>Pterygota</taxon>
        <taxon>Neoptera</taxon>
        <taxon>Endopterygota</taxon>
        <taxon>Coleoptera</taxon>
        <taxon>Polyphaga</taxon>
        <taxon>Cucujiformia</taxon>
        <taxon>Curculionidae</taxon>
        <taxon>Dryophthorinae</taxon>
        <taxon>Rhynchophorus</taxon>
    </lineage>
</organism>
<evidence type="ECO:0000313" key="4">
    <source>
        <dbReference type="Proteomes" id="UP000625711"/>
    </source>
</evidence>
<feature type="compositionally biased region" description="Polar residues" evidence="1">
    <location>
        <begin position="553"/>
        <end position="575"/>
    </location>
</feature>
<dbReference type="Proteomes" id="UP000625711">
    <property type="component" value="Unassembled WGS sequence"/>
</dbReference>
<keyword evidence="2" id="KW-0812">Transmembrane</keyword>
<keyword evidence="2" id="KW-0472">Membrane</keyword>
<feature type="transmembrane region" description="Helical" evidence="2">
    <location>
        <begin position="57"/>
        <end position="75"/>
    </location>
</feature>
<accession>A0A834MJ97</accession>
<name>A0A834MJ97_RHYFE</name>
<feature type="compositionally biased region" description="Low complexity" evidence="1">
    <location>
        <begin position="784"/>
        <end position="805"/>
    </location>
</feature>
<feature type="region of interest" description="Disordered" evidence="1">
    <location>
        <begin position="541"/>
        <end position="575"/>
    </location>
</feature>
<dbReference type="OrthoDB" id="6764734at2759"/>
<comment type="caution">
    <text evidence="3">The sequence shown here is derived from an EMBL/GenBank/DDBJ whole genome shotgun (WGS) entry which is preliminary data.</text>
</comment>
<evidence type="ECO:0000256" key="1">
    <source>
        <dbReference type="SAM" id="MobiDB-lite"/>
    </source>
</evidence>
<dbReference type="AlphaFoldDB" id="A0A834MJ97"/>
<evidence type="ECO:0000313" key="3">
    <source>
        <dbReference type="EMBL" id="KAF7285943.1"/>
    </source>
</evidence>
<proteinExistence type="predicted"/>
<gene>
    <name evidence="3" type="ORF">GWI33_008915</name>
</gene>
<keyword evidence="2" id="KW-1133">Transmembrane helix</keyword>
<evidence type="ECO:0000256" key="2">
    <source>
        <dbReference type="SAM" id="Phobius"/>
    </source>
</evidence>
<sequence>MDKKKFRVLIKYCFLEGRNADEGKTWLDTEFPDTASGKSTIKDCERKKTLRVCRYDMFRVNIVISFLITLCFNAGEVSVQLSDTGDIFARILRYQYEAHKLTFIKRIIRTISTNDVSNVTLVASQNILDANGDLTEIRTIELFLHNLAEPTKTATLGSIPDTFNNNEEYYSSKMIPGLEIDLASAKYDENGEIIQLGLVNKHQKIFFVDGVYFMNKTINVENYEDATKTIRLLRENEETKVTVLKYDENMQFLPSYSTIFPPHLVTITNFQGHIDTNMISTMLGDLARFYLLYKNNNGRIAAAVIEDLSTKYPDTEFFALNKEPKGSYFKYDFKVELKFDFSMSKRVPYSILIFGLKFYDENSSSTAAIVGATTVANPQYSLLIPSTTLPTSTTDLIRTADSTINDDTTITDFPVTTAVLNTASDSMTDADPSIIAVLPPETINNTSNTITGTAATAYATPDVFIIGTATNLTNSDVPYAPTINITSNLSTPTTHPVYNISMLPTNSTTDPNILTVRNDSNISMPSINIIVRSTTPTSYTDISMPPTDPALSATPTESPAPTITNDDTPSATTTPESTVIASHSLLNMSPLLTNVTADTSTYTISNTSVNSTADPSIFAANTFYNISMPLAYISADSSTVTSHIVSNISIPTINITADSINPAAHTGISITPTEPALPATPTESPASIIAIDDNNSTPAATTTPESTVLASHSVSNIYLLLANVTTDPSTYNAPNTSINITADSSILAANTFYNISTQSTTITVDPNAVAAVSNDGDPTLSTQSTDPAVPDTTTDSSTPTIASDDNNNTPTVYMSPVTSATPTVSTIIDVPATSTIAATTSILDTSIVTDNEPIIVIET</sequence>
<protein>
    <submittedName>
        <fullName evidence="3">Uncharacterized protein</fullName>
    </submittedName>
</protein>
<reference evidence="3" key="1">
    <citation type="submission" date="2020-08" db="EMBL/GenBank/DDBJ databases">
        <title>Genome sequencing and assembly of the red palm weevil Rhynchophorus ferrugineus.</title>
        <authorList>
            <person name="Dias G.B."/>
            <person name="Bergman C.M."/>
            <person name="Manee M."/>
        </authorList>
    </citation>
    <scope>NUCLEOTIDE SEQUENCE</scope>
    <source>
        <strain evidence="3">AA-2017</strain>
        <tissue evidence="3">Whole larva</tissue>
    </source>
</reference>